<dbReference type="Proteomes" id="UP000216004">
    <property type="component" value="Unassembled WGS sequence"/>
</dbReference>
<dbReference type="InterPro" id="IPR027395">
    <property type="entry name" value="WH_DNA-bd_dom"/>
</dbReference>
<reference evidence="2 3" key="1">
    <citation type="journal article" date="2017" name="BMC Genomics">
        <title>Comparative genomic and phylogenomic analyses of the Bifidobacteriaceae family.</title>
        <authorList>
            <person name="Lugli G.A."/>
            <person name="Milani C."/>
            <person name="Turroni F."/>
            <person name="Duranti S."/>
            <person name="Mancabelli L."/>
            <person name="Mangifesta M."/>
            <person name="Ferrario C."/>
            <person name="Modesto M."/>
            <person name="Mattarelli P."/>
            <person name="Jiri K."/>
            <person name="van Sinderen D."/>
            <person name="Ventura M."/>
        </authorList>
    </citation>
    <scope>NUCLEOTIDE SEQUENCE [LARGE SCALE GENOMIC DNA]</scope>
    <source>
        <strain evidence="2 3">DSM 22924</strain>
    </source>
</reference>
<keyword evidence="3" id="KW-1185">Reference proteome</keyword>
<evidence type="ECO:0000259" key="1">
    <source>
        <dbReference type="Pfam" id="PF13601"/>
    </source>
</evidence>
<dbReference type="Pfam" id="PF13601">
    <property type="entry name" value="HTH_34"/>
    <property type="match status" value="1"/>
</dbReference>
<evidence type="ECO:0000313" key="2">
    <source>
        <dbReference type="EMBL" id="OZG49937.1"/>
    </source>
</evidence>
<organism evidence="2 3">
    <name type="scientific">Bombiscardovia coagulans</name>
    <dbReference type="NCBI Taxonomy" id="686666"/>
    <lineage>
        <taxon>Bacteria</taxon>
        <taxon>Bacillati</taxon>
        <taxon>Actinomycetota</taxon>
        <taxon>Actinomycetes</taxon>
        <taxon>Bifidobacteriales</taxon>
        <taxon>Bifidobacteriaceae</taxon>
        <taxon>Bombiscardovia</taxon>
    </lineage>
</organism>
<dbReference type="CDD" id="cd00090">
    <property type="entry name" value="HTH_ARSR"/>
    <property type="match status" value="1"/>
</dbReference>
<proteinExistence type="predicted"/>
<accession>A0A261ESV0</accession>
<dbReference type="Gene3D" id="1.10.10.10">
    <property type="entry name" value="Winged helix-like DNA-binding domain superfamily/Winged helix DNA-binding domain"/>
    <property type="match status" value="1"/>
</dbReference>
<gene>
    <name evidence="2" type="ORF">BOCO_0454</name>
</gene>
<dbReference type="EMBL" id="MWWS01000004">
    <property type="protein sequence ID" value="OZG49937.1"/>
    <property type="molecule type" value="Genomic_DNA"/>
</dbReference>
<dbReference type="InterPro" id="IPR036388">
    <property type="entry name" value="WH-like_DNA-bd_sf"/>
</dbReference>
<dbReference type="OrthoDB" id="4952043at2"/>
<dbReference type="InterPro" id="IPR036390">
    <property type="entry name" value="WH_DNA-bd_sf"/>
</dbReference>
<dbReference type="PANTHER" id="PTHR37318:SF1">
    <property type="entry name" value="BSL7504 PROTEIN"/>
    <property type="match status" value="1"/>
</dbReference>
<dbReference type="SUPFAM" id="SSF46785">
    <property type="entry name" value="Winged helix' DNA-binding domain"/>
    <property type="match status" value="1"/>
</dbReference>
<sequence length="98" mass="11064">MAIKLDPVIHVVSRLRIMTVLSKIGTQEQLSFEKLRTMLGMTSGNLSVHLTKLEDAGYVTMFKTFERRKPVTYVSVTSQGQAAFQLYLTNLKELLGED</sequence>
<dbReference type="PANTHER" id="PTHR37318">
    <property type="entry name" value="BSL7504 PROTEIN"/>
    <property type="match status" value="1"/>
</dbReference>
<protein>
    <submittedName>
        <fullName evidence="2">MarR family transcriptional regulator</fullName>
    </submittedName>
</protein>
<feature type="domain" description="Winged helix DNA-binding" evidence="1">
    <location>
        <begin position="14"/>
        <end position="95"/>
    </location>
</feature>
<dbReference type="AlphaFoldDB" id="A0A261ESV0"/>
<evidence type="ECO:0000313" key="3">
    <source>
        <dbReference type="Proteomes" id="UP000216004"/>
    </source>
</evidence>
<dbReference type="RefSeq" id="WP_094722492.1">
    <property type="nucleotide sequence ID" value="NZ_MWWS01000004.1"/>
</dbReference>
<name>A0A261ESV0_9BIFI</name>
<dbReference type="InterPro" id="IPR011991">
    <property type="entry name" value="ArsR-like_HTH"/>
</dbReference>
<comment type="caution">
    <text evidence="2">The sequence shown here is derived from an EMBL/GenBank/DDBJ whole genome shotgun (WGS) entry which is preliminary data.</text>
</comment>